<proteinExistence type="inferred from homology"/>
<dbReference type="KEGG" id="asz:ASN_3406"/>
<dbReference type="GO" id="GO:0051604">
    <property type="term" value="P:protein maturation"/>
    <property type="evidence" value="ECO:0007669"/>
    <property type="project" value="TreeGrafter"/>
</dbReference>
<dbReference type="EMBL" id="LN606600">
    <property type="protein sequence ID" value="CEF42639.1"/>
    <property type="molecule type" value="Genomic_DNA"/>
</dbReference>
<dbReference type="Pfam" id="PF24860">
    <property type="entry name" value="FdhE_C"/>
    <property type="match status" value="1"/>
</dbReference>
<dbReference type="PIRSF" id="PIRSF018296">
    <property type="entry name" value="Format_dh_formtn"/>
    <property type="match status" value="1"/>
</dbReference>
<dbReference type="GeneID" id="34784353"/>
<dbReference type="Proteomes" id="UP000056109">
    <property type="component" value="Chromosome I"/>
</dbReference>
<dbReference type="RefSeq" id="WP_058988770.1">
    <property type="nucleotide sequence ID" value="NZ_LN606600.1"/>
</dbReference>
<dbReference type="PANTHER" id="PTHR37689:SF1">
    <property type="entry name" value="PROTEIN FDHE"/>
    <property type="match status" value="1"/>
</dbReference>
<feature type="domain" description="FdhE central" evidence="4">
    <location>
        <begin position="205"/>
        <end position="241"/>
    </location>
</feature>
<evidence type="ECO:0000259" key="5">
    <source>
        <dbReference type="Pfam" id="PF24860"/>
    </source>
</evidence>
<dbReference type="InterPro" id="IPR006452">
    <property type="entry name" value="Formate_DH_accessory"/>
</dbReference>
<feature type="domain" description="FdhE N-terminal" evidence="3">
    <location>
        <begin position="21"/>
        <end position="186"/>
    </location>
</feature>
<evidence type="ECO:0000256" key="1">
    <source>
        <dbReference type="ARBA" id="ARBA00022490"/>
    </source>
</evidence>
<evidence type="ECO:0000313" key="6">
    <source>
        <dbReference type="EMBL" id="CEF42639.1"/>
    </source>
</evidence>
<keyword evidence="7" id="KW-1185">Reference proteome</keyword>
<organism evidence="6 7">
    <name type="scientific">Acetobacter senegalensis</name>
    <dbReference type="NCBI Taxonomy" id="446692"/>
    <lineage>
        <taxon>Bacteria</taxon>
        <taxon>Pseudomonadati</taxon>
        <taxon>Pseudomonadota</taxon>
        <taxon>Alphaproteobacteria</taxon>
        <taxon>Acetobacterales</taxon>
        <taxon>Acetobacteraceae</taxon>
        <taxon>Acetobacter</taxon>
    </lineage>
</organism>
<dbReference type="Gene3D" id="3.90.1670.10">
    <property type="entry name" value="FdhE-like domain"/>
    <property type="match status" value="1"/>
</dbReference>
<sequence>MSAFFSDLPPLDKTVPGVQAIEPIILPRLAVLYRRRAERLRQLDQQAQTTEEEDGTPQRNEGYLGFAARLVDEQARWLRDAPLSADDATPVSALLGDGLSRPERPSAAMLEKSAYWQDAFRGMVENLSPFMPEPAAAGLIDLLYADRNELAAKAAALLGGDYAAVDAGRSVILWAALSVFWAQAVALAAPEGAAGEVLETGGARCPCCGAPPSGGLVLTGDREGLRYLQCSLCETRWHKVRATCSVCGGTDHVDYWSFETTDAVIQGETCGDCHGYVKLFRQDRDPALEVVADDLASLGLDAALEEQGYVRATLNPFAFPV</sequence>
<accession>A0A0U5EYI2</accession>
<evidence type="ECO:0000259" key="3">
    <source>
        <dbReference type="Pfam" id="PF04216"/>
    </source>
</evidence>
<protein>
    <recommendedName>
        <fullName evidence="2">Protein FdhE homolog</fullName>
    </recommendedName>
</protein>
<evidence type="ECO:0000259" key="4">
    <source>
        <dbReference type="Pfam" id="PF24859"/>
    </source>
</evidence>
<evidence type="ECO:0000313" key="7">
    <source>
        <dbReference type="Proteomes" id="UP000056109"/>
    </source>
</evidence>
<feature type="domain" description="FdhE C-terminal" evidence="5">
    <location>
        <begin position="244"/>
        <end position="317"/>
    </location>
</feature>
<dbReference type="InterPro" id="IPR056774">
    <property type="entry name" value="FdhE_N"/>
</dbReference>
<comment type="similarity">
    <text evidence="2">Belongs to the FdhE family.</text>
</comment>
<dbReference type="GO" id="GO:0008199">
    <property type="term" value="F:ferric iron binding"/>
    <property type="evidence" value="ECO:0007669"/>
    <property type="project" value="TreeGrafter"/>
</dbReference>
<dbReference type="InterPro" id="IPR056797">
    <property type="entry name" value="FdhE_central"/>
</dbReference>
<dbReference type="HAMAP" id="MF_00611">
    <property type="entry name" value="FdeH"/>
    <property type="match status" value="1"/>
</dbReference>
<dbReference type="Pfam" id="PF04216">
    <property type="entry name" value="FdhE_N"/>
    <property type="match status" value="1"/>
</dbReference>
<dbReference type="InterPro" id="IPR056796">
    <property type="entry name" value="FdhE_C"/>
</dbReference>
<reference evidence="7" key="1">
    <citation type="submission" date="2014-09" db="EMBL/GenBank/DDBJ databases">
        <authorList>
            <person name="Illeghems K.G."/>
        </authorList>
    </citation>
    <scope>NUCLEOTIDE SEQUENCE [LARGE SCALE GENOMIC DNA]</scope>
    <source>
        <strain evidence="7">108B</strain>
    </source>
</reference>
<comment type="subcellular location">
    <subcellularLocation>
        <location evidence="2">Cytoplasm</location>
    </subcellularLocation>
</comment>
<evidence type="ECO:0000256" key="2">
    <source>
        <dbReference type="HAMAP-Rule" id="MF_00611"/>
    </source>
</evidence>
<dbReference type="PANTHER" id="PTHR37689">
    <property type="entry name" value="PROTEIN FDHE"/>
    <property type="match status" value="1"/>
</dbReference>
<dbReference type="CDD" id="cd16341">
    <property type="entry name" value="FdhE"/>
    <property type="match status" value="1"/>
</dbReference>
<dbReference type="NCBIfam" id="TIGR01562">
    <property type="entry name" value="FdhE"/>
    <property type="match status" value="1"/>
</dbReference>
<dbReference type="AlphaFoldDB" id="A0A0U5EYI2"/>
<name>A0A0U5EYI2_9PROT</name>
<dbReference type="GO" id="GO:0005829">
    <property type="term" value="C:cytosol"/>
    <property type="evidence" value="ECO:0007669"/>
    <property type="project" value="TreeGrafter"/>
</dbReference>
<dbReference type="PATRIC" id="fig|446692.3.peg.3609"/>
<dbReference type="Pfam" id="PF24859">
    <property type="entry name" value="FdhE_central"/>
    <property type="match status" value="1"/>
</dbReference>
<keyword evidence="1 2" id="KW-0963">Cytoplasm</keyword>
<gene>
    <name evidence="2 6" type="primary">fdhE</name>
    <name evidence="6" type="ORF">ASN_3406</name>
</gene>
<dbReference type="InterPro" id="IPR024064">
    <property type="entry name" value="FdhE-like_sf"/>
</dbReference>
<comment type="function">
    <text evidence="2">Necessary for formate dehydrogenase activity.</text>
</comment>
<dbReference type="SUPFAM" id="SSF144020">
    <property type="entry name" value="FdhE-like"/>
    <property type="match status" value="1"/>
</dbReference>